<gene>
    <name evidence="2" type="ORF">JCM15548_14685</name>
</gene>
<protein>
    <submittedName>
        <fullName evidence="2">Uncharacterized protein</fullName>
    </submittedName>
</protein>
<evidence type="ECO:0000256" key="1">
    <source>
        <dbReference type="SAM" id="Phobius"/>
    </source>
</evidence>
<dbReference type="OrthoDB" id="9872487at2"/>
<sequence length="189" mass="21452">MKEAWDFYISIFTHENVAVKIGAYGATLATLSFLITFIFKPIYKRIERNVGKLKVKHSINQQLIQTYGIYQDMSAGDPLFTVIVTNTGSVPKHIRNINIKTSKKINGDNQFSTPNVNGAFPVKLEPGQQFKHDFSIGALTRDVFNYLRPNDKVQFLVYDTSDKKYNSKKVNVKQLTMQLGVAHNFNTGK</sequence>
<dbReference type="Proteomes" id="UP000032900">
    <property type="component" value="Unassembled WGS sequence"/>
</dbReference>
<dbReference type="RefSeq" id="WP_062128919.1">
    <property type="nucleotide sequence ID" value="NZ_BAZW01000109.1"/>
</dbReference>
<organism evidence="2 3">
    <name type="scientific">Geofilum rubicundum JCM 15548</name>
    <dbReference type="NCBI Taxonomy" id="1236989"/>
    <lineage>
        <taxon>Bacteria</taxon>
        <taxon>Pseudomonadati</taxon>
        <taxon>Bacteroidota</taxon>
        <taxon>Bacteroidia</taxon>
        <taxon>Marinilabiliales</taxon>
        <taxon>Marinilabiliaceae</taxon>
        <taxon>Geofilum</taxon>
    </lineage>
</organism>
<accession>A0A0E9LSJ4</accession>
<dbReference type="AlphaFoldDB" id="A0A0E9LSJ4"/>
<keyword evidence="1" id="KW-1133">Transmembrane helix</keyword>
<keyword evidence="3" id="KW-1185">Reference proteome</keyword>
<name>A0A0E9LSJ4_9BACT</name>
<evidence type="ECO:0000313" key="2">
    <source>
        <dbReference type="EMBL" id="GAO27830.1"/>
    </source>
</evidence>
<keyword evidence="1" id="KW-0812">Transmembrane</keyword>
<feature type="transmembrane region" description="Helical" evidence="1">
    <location>
        <begin position="21"/>
        <end position="39"/>
    </location>
</feature>
<proteinExistence type="predicted"/>
<comment type="caution">
    <text evidence="2">The sequence shown here is derived from an EMBL/GenBank/DDBJ whole genome shotgun (WGS) entry which is preliminary data.</text>
</comment>
<keyword evidence="1" id="KW-0472">Membrane</keyword>
<reference evidence="2 3" key="1">
    <citation type="journal article" date="2015" name="Microbes Environ.">
        <title>Distribution and evolution of nitrogen fixation genes in the phylum bacteroidetes.</title>
        <authorList>
            <person name="Inoue J."/>
            <person name="Oshima K."/>
            <person name="Suda W."/>
            <person name="Sakamoto M."/>
            <person name="Iino T."/>
            <person name="Noda S."/>
            <person name="Hongoh Y."/>
            <person name="Hattori M."/>
            <person name="Ohkuma M."/>
        </authorList>
    </citation>
    <scope>NUCLEOTIDE SEQUENCE [LARGE SCALE GENOMIC DNA]</scope>
    <source>
        <strain evidence="2">JCM 15548</strain>
    </source>
</reference>
<dbReference type="STRING" id="1236989.JCM15548_14685"/>
<dbReference type="EMBL" id="BAZW01000109">
    <property type="protein sequence ID" value="GAO27830.1"/>
    <property type="molecule type" value="Genomic_DNA"/>
</dbReference>
<evidence type="ECO:0000313" key="3">
    <source>
        <dbReference type="Proteomes" id="UP000032900"/>
    </source>
</evidence>